<dbReference type="Proteomes" id="UP000216339">
    <property type="component" value="Unassembled WGS sequence"/>
</dbReference>
<dbReference type="EMBL" id="MQWD01000001">
    <property type="protein sequence ID" value="PAP76377.1"/>
    <property type="molecule type" value="Genomic_DNA"/>
</dbReference>
<proteinExistence type="predicted"/>
<organism evidence="2 3">
    <name type="scientific">Rubrivirga marina</name>
    <dbReference type="NCBI Taxonomy" id="1196024"/>
    <lineage>
        <taxon>Bacteria</taxon>
        <taxon>Pseudomonadati</taxon>
        <taxon>Rhodothermota</taxon>
        <taxon>Rhodothermia</taxon>
        <taxon>Rhodothermales</taxon>
        <taxon>Rubricoccaceae</taxon>
        <taxon>Rubrivirga</taxon>
    </lineage>
</organism>
<accession>A0A271IZ75</accession>
<evidence type="ECO:0000256" key="1">
    <source>
        <dbReference type="SAM" id="MobiDB-lite"/>
    </source>
</evidence>
<dbReference type="AlphaFoldDB" id="A0A271IZ75"/>
<protein>
    <submittedName>
        <fullName evidence="2">Uncharacterized protein</fullName>
    </submittedName>
</protein>
<name>A0A271IZ75_9BACT</name>
<sequence length="117" mass="11965">MESDGRVRLRGYSTSGEPFGLDQIQSGLTGTFDTPGVVLVAPDDEAQSGFSALFRLAVAAPGPLGTMGEPGSTTALLDVEVHGDLIEALYVPVDPIADPALVINRIAAVASSALPES</sequence>
<evidence type="ECO:0000313" key="3">
    <source>
        <dbReference type="Proteomes" id="UP000216339"/>
    </source>
</evidence>
<keyword evidence="3" id="KW-1185">Reference proteome</keyword>
<evidence type="ECO:0000313" key="2">
    <source>
        <dbReference type="EMBL" id="PAP76377.1"/>
    </source>
</evidence>
<gene>
    <name evidence="2" type="ORF">BSZ37_07935</name>
</gene>
<feature type="region of interest" description="Disordered" evidence="1">
    <location>
        <begin position="1"/>
        <end position="21"/>
    </location>
</feature>
<comment type="caution">
    <text evidence="2">The sequence shown here is derived from an EMBL/GenBank/DDBJ whole genome shotgun (WGS) entry which is preliminary data.</text>
</comment>
<reference evidence="2 3" key="1">
    <citation type="submission" date="2016-11" db="EMBL/GenBank/DDBJ databases">
        <title>Study of marine rhodopsin-containing bacteria.</title>
        <authorList>
            <person name="Yoshizawa S."/>
            <person name="Kumagai Y."/>
            <person name="Kogure K."/>
        </authorList>
    </citation>
    <scope>NUCLEOTIDE SEQUENCE [LARGE SCALE GENOMIC DNA]</scope>
    <source>
        <strain evidence="2 3">SAORIC-28</strain>
    </source>
</reference>